<evidence type="ECO:0000256" key="4">
    <source>
        <dbReference type="ARBA" id="ARBA00023136"/>
    </source>
</evidence>
<feature type="transmembrane region" description="Helical" evidence="6">
    <location>
        <begin position="422"/>
        <end position="441"/>
    </location>
</feature>
<dbReference type="CDD" id="cd17323">
    <property type="entry name" value="MFS_Tpo1_MDR_like"/>
    <property type="match status" value="1"/>
</dbReference>
<gene>
    <name evidence="8" type="ORF">B9G98_03218</name>
</gene>
<feature type="transmembrane region" description="Helical" evidence="6">
    <location>
        <begin position="305"/>
        <end position="327"/>
    </location>
</feature>
<evidence type="ECO:0000313" key="8">
    <source>
        <dbReference type="EMBL" id="PRT55598.1"/>
    </source>
</evidence>
<feature type="region of interest" description="Disordered" evidence="5">
    <location>
        <begin position="1"/>
        <end position="48"/>
    </location>
</feature>
<comment type="caution">
    <text evidence="8">The sequence shown here is derived from an EMBL/GenBank/DDBJ whole genome shotgun (WGS) entry which is preliminary data.</text>
</comment>
<feature type="transmembrane region" description="Helical" evidence="6">
    <location>
        <begin position="486"/>
        <end position="508"/>
    </location>
</feature>
<feature type="transmembrane region" description="Helical" evidence="6">
    <location>
        <begin position="244"/>
        <end position="266"/>
    </location>
</feature>
<keyword evidence="2 6" id="KW-0812">Transmembrane</keyword>
<dbReference type="Pfam" id="PF07690">
    <property type="entry name" value="MFS_1"/>
    <property type="match status" value="1"/>
</dbReference>
<dbReference type="GO" id="GO:0016020">
    <property type="term" value="C:membrane"/>
    <property type="evidence" value="ECO:0007669"/>
    <property type="project" value="UniProtKB-SubCell"/>
</dbReference>
<dbReference type="SUPFAM" id="SSF103473">
    <property type="entry name" value="MFS general substrate transporter"/>
    <property type="match status" value="1"/>
</dbReference>
<feature type="transmembrane region" description="Helical" evidence="6">
    <location>
        <begin position="520"/>
        <end position="542"/>
    </location>
</feature>
<feature type="transmembrane region" description="Helical" evidence="6">
    <location>
        <begin position="461"/>
        <end position="480"/>
    </location>
</feature>
<dbReference type="Proteomes" id="UP000238350">
    <property type="component" value="Unassembled WGS sequence"/>
</dbReference>
<dbReference type="PANTHER" id="PTHR23502">
    <property type="entry name" value="MAJOR FACILITATOR SUPERFAMILY"/>
    <property type="match status" value="1"/>
</dbReference>
<reference evidence="8 9" key="1">
    <citation type="submission" date="2017-04" db="EMBL/GenBank/DDBJ databases">
        <title>Genome sequencing of [Candida] sorbophila.</title>
        <authorList>
            <person name="Ahn J.O."/>
        </authorList>
    </citation>
    <scope>NUCLEOTIDE SEQUENCE [LARGE SCALE GENOMIC DNA]</scope>
    <source>
        <strain evidence="8 9">DS02</strain>
    </source>
</reference>
<evidence type="ECO:0000313" key="9">
    <source>
        <dbReference type="Proteomes" id="UP000238350"/>
    </source>
</evidence>
<dbReference type="Gene3D" id="1.20.1250.20">
    <property type="entry name" value="MFS general substrate transporter like domains"/>
    <property type="match status" value="1"/>
</dbReference>
<dbReference type="PANTHER" id="PTHR23502:SF60">
    <property type="entry name" value="MAJOR FACILITATOR SUPERFAMILY (MFS) PROFILE DOMAIN-CONTAINING PROTEIN-RELATED"/>
    <property type="match status" value="1"/>
</dbReference>
<dbReference type="InterPro" id="IPR011701">
    <property type="entry name" value="MFS"/>
</dbReference>
<comment type="subcellular location">
    <subcellularLocation>
        <location evidence="1">Membrane</location>
        <topology evidence="1">Multi-pass membrane protein</topology>
    </subcellularLocation>
</comment>
<dbReference type="InterPro" id="IPR020846">
    <property type="entry name" value="MFS_dom"/>
</dbReference>
<dbReference type="InterPro" id="IPR005829">
    <property type="entry name" value="Sugar_transporter_CS"/>
</dbReference>
<feature type="transmembrane region" description="Helical" evidence="6">
    <location>
        <begin position="152"/>
        <end position="171"/>
    </location>
</feature>
<dbReference type="GO" id="GO:0022857">
    <property type="term" value="F:transmembrane transporter activity"/>
    <property type="evidence" value="ECO:0007669"/>
    <property type="project" value="InterPro"/>
</dbReference>
<evidence type="ECO:0000259" key="7">
    <source>
        <dbReference type="PROSITE" id="PS50850"/>
    </source>
</evidence>
<dbReference type="InterPro" id="IPR036259">
    <property type="entry name" value="MFS_trans_sf"/>
</dbReference>
<keyword evidence="4 6" id="KW-0472">Membrane</keyword>
<feature type="transmembrane region" description="Helical" evidence="6">
    <location>
        <begin position="375"/>
        <end position="402"/>
    </location>
</feature>
<dbReference type="PROSITE" id="PS00216">
    <property type="entry name" value="SUGAR_TRANSPORT_1"/>
    <property type="match status" value="1"/>
</dbReference>
<organism evidence="8 9">
    <name type="scientific">Wickerhamiella sorbophila</name>
    <dbReference type="NCBI Taxonomy" id="45607"/>
    <lineage>
        <taxon>Eukaryota</taxon>
        <taxon>Fungi</taxon>
        <taxon>Dikarya</taxon>
        <taxon>Ascomycota</taxon>
        <taxon>Saccharomycotina</taxon>
        <taxon>Dipodascomycetes</taxon>
        <taxon>Dipodascales</taxon>
        <taxon>Trichomonascaceae</taxon>
        <taxon>Wickerhamiella</taxon>
    </lineage>
</organism>
<keyword evidence="9" id="KW-1185">Reference proteome</keyword>
<dbReference type="GO" id="GO:0140115">
    <property type="term" value="P:export across plasma membrane"/>
    <property type="evidence" value="ECO:0007669"/>
    <property type="project" value="UniProtKB-ARBA"/>
</dbReference>
<feature type="transmembrane region" description="Helical" evidence="6">
    <location>
        <begin position="554"/>
        <end position="576"/>
    </location>
</feature>
<evidence type="ECO:0000256" key="5">
    <source>
        <dbReference type="SAM" id="MobiDB-lite"/>
    </source>
</evidence>
<keyword evidence="3 6" id="KW-1133">Transmembrane helix</keyword>
<feature type="transmembrane region" description="Helical" evidence="6">
    <location>
        <begin position="278"/>
        <end position="299"/>
    </location>
</feature>
<dbReference type="AlphaFoldDB" id="A0A2T0FKT7"/>
<dbReference type="EMBL" id="NDIQ01000021">
    <property type="protein sequence ID" value="PRT55598.1"/>
    <property type="molecule type" value="Genomic_DNA"/>
</dbReference>
<dbReference type="STRING" id="45607.A0A2T0FKT7"/>
<accession>A0A2T0FKT7</accession>
<evidence type="ECO:0000256" key="6">
    <source>
        <dbReference type="SAM" id="Phobius"/>
    </source>
</evidence>
<name>A0A2T0FKT7_9ASCO</name>
<evidence type="ECO:0000256" key="2">
    <source>
        <dbReference type="ARBA" id="ARBA00022692"/>
    </source>
</evidence>
<dbReference type="RefSeq" id="XP_024665543.1">
    <property type="nucleotide sequence ID" value="XM_024809775.1"/>
</dbReference>
<dbReference type="GO" id="GO:0042908">
    <property type="term" value="P:xenobiotic transport"/>
    <property type="evidence" value="ECO:0007669"/>
    <property type="project" value="UniProtKB-ARBA"/>
</dbReference>
<dbReference type="FunFam" id="1.20.1250.20:FF:000011">
    <property type="entry name" value="MFS multidrug transporter, putative"/>
    <property type="match status" value="1"/>
</dbReference>
<dbReference type="OrthoDB" id="3936150at2759"/>
<feature type="transmembrane region" description="Helical" evidence="6">
    <location>
        <begin position="191"/>
        <end position="211"/>
    </location>
</feature>
<feature type="compositionally biased region" description="Polar residues" evidence="5">
    <location>
        <begin position="1"/>
        <end position="25"/>
    </location>
</feature>
<feature type="domain" description="Major facilitator superfamily (MFS) profile" evidence="7">
    <location>
        <begin position="152"/>
        <end position="582"/>
    </location>
</feature>
<proteinExistence type="predicted"/>
<evidence type="ECO:0000256" key="1">
    <source>
        <dbReference type="ARBA" id="ARBA00004141"/>
    </source>
</evidence>
<feature type="transmembrane region" description="Helical" evidence="6">
    <location>
        <begin position="218"/>
        <end position="238"/>
    </location>
</feature>
<protein>
    <submittedName>
        <fullName evidence="8">Efflux pump vrtL</fullName>
    </submittedName>
</protein>
<evidence type="ECO:0000256" key="3">
    <source>
        <dbReference type="ARBA" id="ARBA00022989"/>
    </source>
</evidence>
<dbReference type="GeneID" id="36516966"/>
<sequence length="592" mass="66141">MPASVHSSKSGNSIMKNESSVTSSADEVRFYTKDDQDDSADEYEVPHTDTVTVEPLSRLESRYSVKTIYGTTDNEVIEMTRKKTRETICDILEKTSAGEPYIDDDRISTDAVDKVPMDGREFAEIDPELVTWDGEDDPKNPRNWSKKEKAKVAALVSLFTMCAPLTSSILAPAVPDILETYNNHNETVGALYISCMVFTWAVSALVIAPLSEVFGRRLILLTSILWCTIWNIACAVAPTSATMIAFRIIGGTINCAPIAVGAGTLADLYDDVERTWPLALYGIGPSIGPVIAPIIAGFVVEYLNWHWTFWIVSIIVGVTFVVGVLFYRESYPPYLLSRKAAKLRKETGNPNLHTIWEVSTESMWTKIRNAVVRPVFFLCTNFVVTGLGLHMAFVYGFMYIMLVSFPRLWQTYYHFSVGITGLAYIPLGLGMITGTLLWTPLIRNFFVSRMEKGIGRPEDKLFYLPVSTVIMSIGLFWYGWSAEAKVHWIMPMIGVFLFGSGIFVVFQAIQSYLVELNPRLASSILAAVVLGRGLLGGTFPLFGRAMYDRLGYGWANTLIGILMLILGMPFPIIIYFRGPRIRAWCDKRLPII</sequence>
<dbReference type="PROSITE" id="PS50850">
    <property type="entry name" value="MFS"/>
    <property type="match status" value="1"/>
</dbReference>